<name>A0A6P3X4F7_DINQU</name>
<dbReference type="Proteomes" id="UP000515204">
    <property type="component" value="Unplaced"/>
</dbReference>
<proteinExistence type="predicted"/>
<dbReference type="GO" id="GO:0004386">
    <property type="term" value="F:helicase activity"/>
    <property type="evidence" value="ECO:0007669"/>
    <property type="project" value="UniProtKB-KW"/>
</dbReference>
<dbReference type="GO" id="GO:0005737">
    <property type="term" value="C:cytoplasm"/>
    <property type="evidence" value="ECO:0007669"/>
    <property type="project" value="UniProtKB-SubCell"/>
</dbReference>
<gene>
    <name evidence="8" type="primary">LOC106743655</name>
</gene>
<evidence type="ECO:0000256" key="2">
    <source>
        <dbReference type="ARBA" id="ARBA00022490"/>
    </source>
</evidence>
<dbReference type="PROSITE" id="PS51192">
    <property type="entry name" value="HELICASE_ATP_BIND_1"/>
    <property type="match status" value="1"/>
</dbReference>
<reference evidence="8" key="1">
    <citation type="submission" date="2025-08" db="UniProtKB">
        <authorList>
            <consortium name="RefSeq"/>
        </authorList>
    </citation>
    <scope>IDENTIFICATION</scope>
</reference>
<dbReference type="Pfam" id="PF00271">
    <property type="entry name" value="Helicase_C"/>
    <property type="match status" value="1"/>
</dbReference>
<dbReference type="CDD" id="cd18791">
    <property type="entry name" value="SF2_C_RHA"/>
    <property type="match status" value="1"/>
</dbReference>
<evidence type="ECO:0000313" key="7">
    <source>
        <dbReference type="Proteomes" id="UP000515204"/>
    </source>
</evidence>
<dbReference type="KEGG" id="dqu:106743655"/>
<dbReference type="SMART" id="SM00847">
    <property type="entry name" value="HA2"/>
    <property type="match status" value="1"/>
</dbReference>
<evidence type="ECO:0000256" key="1">
    <source>
        <dbReference type="ARBA" id="ARBA00004496"/>
    </source>
</evidence>
<keyword evidence="8" id="KW-0378">Hydrolase</keyword>
<evidence type="ECO:0000259" key="5">
    <source>
        <dbReference type="PROSITE" id="PS51192"/>
    </source>
</evidence>
<protein>
    <submittedName>
        <fullName evidence="8">ATP-dependent RNA helicase TDRD9 isoform X1</fullName>
    </submittedName>
</protein>
<keyword evidence="4" id="KW-0067">ATP-binding</keyword>
<dbReference type="Gene3D" id="3.40.50.300">
    <property type="entry name" value="P-loop containing nucleotide triphosphate hydrolases"/>
    <property type="match status" value="2"/>
</dbReference>
<evidence type="ECO:0000256" key="3">
    <source>
        <dbReference type="ARBA" id="ARBA00022741"/>
    </source>
</evidence>
<dbReference type="Gene3D" id="1.20.120.1080">
    <property type="match status" value="1"/>
</dbReference>
<dbReference type="Pfam" id="PF00270">
    <property type="entry name" value="DEAD"/>
    <property type="match status" value="1"/>
</dbReference>
<feature type="domain" description="Helicase C-terminal" evidence="6">
    <location>
        <begin position="352"/>
        <end position="518"/>
    </location>
</feature>
<comment type="subcellular location">
    <subcellularLocation>
        <location evidence="1">Cytoplasm</location>
    </subcellularLocation>
</comment>
<keyword evidence="7" id="KW-1185">Reference proteome</keyword>
<feature type="domain" description="Helicase ATP-binding" evidence="5">
    <location>
        <begin position="123"/>
        <end position="289"/>
    </location>
</feature>
<dbReference type="SMART" id="SM00487">
    <property type="entry name" value="DEXDc"/>
    <property type="match status" value="1"/>
</dbReference>
<dbReference type="SUPFAM" id="SSF52540">
    <property type="entry name" value="P-loop containing nucleoside triphosphate hydrolases"/>
    <property type="match status" value="1"/>
</dbReference>
<keyword evidence="3" id="KW-0547">Nucleotide-binding</keyword>
<dbReference type="OrthoDB" id="66977at2759"/>
<dbReference type="InterPro" id="IPR027417">
    <property type="entry name" value="P-loop_NTPase"/>
</dbReference>
<dbReference type="InterPro" id="IPR048333">
    <property type="entry name" value="HA2_WH"/>
</dbReference>
<dbReference type="PANTHER" id="PTHR18934">
    <property type="entry name" value="ATP-DEPENDENT RNA HELICASE"/>
    <property type="match status" value="1"/>
</dbReference>
<dbReference type="PANTHER" id="PTHR18934:SF113">
    <property type="entry name" value="ATP-DEPENDENT RNA HELICASE TDRD9"/>
    <property type="match status" value="1"/>
</dbReference>
<evidence type="ECO:0000256" key="4">
    <source>
        <dbReference type="ARBA" id="ARBA00022840"/>
    </source>
</evidence>
<sequence>MGDMVDQILNMYKLDKPFTIAMPCKDRKRADGEPSIFNKPKPKTKSEIDYAKEYKRKDDEEYLKLTKNIIFNKKNCLDNMSDVTEPMDGVSSNENPQRIYKTYNFAYRPENNLPILSIREKIVSMISSNSVIIIRGSTGCGKTTQVPQLILDNEFQNNRNCNIIVTQPRRIATLSIAKRVSQERDWPVGTIVGYQMGLIKHVCEDTRITYCTTGVLLHKLINKRHMLDYTHIILDEVHERDENMDFLLLVVRKLLRTNSMMVKVILMSATIDLDKFSEYFSTPVENKLVPASIIDIPESSPYNISIYYLNEMENLGSIPEISKNEPGLTSALTEFCIRIIHIFDHIDKKNNSRDGGYNRLGVLVFLPGIYEIEDMRAALTSNKYKDMKWDIIILHSLISTEEQENIFKKLPDDHRRIILSTNIAESSITVPDVKYVIDFCLTKLLVTEHRSNYQCLELCWASKSSCQQRAGRAGRVMDGRVYRMIPRSFYENALPDDDIPELIRSPLANVVLKAKMLDMGEPKALLALALDPPNLSNLQSTISLLKEVGALLNMPGDFDGDVTPLGRVMASLPLNVHMTKLVVLGHVFDVLQDAIIIAASMSVKNMFNIGSYQSESTYYEKLEWAANSASDCIACINAFKVWRNEKMNRRITRPREEKEWARKKGLRVRSLREINALVTDITRKLEQFGIKEYMSTEKRTWDSHHVNRNIVLKVIIAGALYPNYFVKLPYDKAYCRKDVERAMSNHDPRKTVFLRGWPLEQPGMLYAKRIQEIFADFMELRDPDDITVSFDGSSRVYVRYDGRSFDDHTFLRNAIKMRQCRVPIKIDLLSEKEASERAAMLGFTEIFEHKSSTDWTIKKYERKPYPEVPKYFECRSKVTLHGPWSPLEVQLEHLTNSGTMKIVNVEAISVNSVLLNTYPDNSKGLFLVAQNIHQCVKNAQRLILQNTTLLPDTPGFASLIILMFTPYIEMRRDPLGVRYTGALCGLGYDHVTGLNLLSEHDLENVFDVEITMNDLRTINKLRHWMNIAMHSVDGINEDERNELIVNCQNHVKSAFTEVIYKPRQAQVPILTTNFHKWNLYDETMFLEPARGTSRRNCVYSLHKALDLNEPNPELEGLIKNLLEMDALAHEDPREVTIGPVVCKLCSIEIRGIVNLRSHLCSEQHKAKQRMADTTTQYGEDLQSLLKNMRL</sequence>
<dbReference type="InterPro" id="IPR014001">
    <property type="entry name" value="Helicase_ATP-bd"/>
</dbReference>
<dbReference type="GeneID" id="106743655"/>
<dbReference type="InterPro" id="IPR011545">
    <property type="entry name" value="DEAD/DEAH_box_helicase_dom"/>
</dbReference>
<dbReference type="PROSITE" id="PS51194">
    <property type="entry name" value="HELICASE_CTER"/>
    <property type="match status" value="1"/>
</dbReference>
<organism evidence="7 8">
    <name type="scientific">Dinoponera quadriceps</name>
    <name type="common">South American ant</name>
    <dbReference type="NCBI Taxonomy" id="609295"/>
    <lineage>
        <taxon>Eukaryota</taxon>
        <taxon>Metazoa</taxon>
        <taxon>Ecdysozoa</taxon>
        <taxon>Arthropoda</taxon>
        <taxon>Hexapoda</taxon>
        <taxon>Insecta</taxon>
        <taxon>Pterygota</taxon>
        <taxon>Neoptera</taxon>
        <taxon>Endopterygota</taxon>
        <taxon>Hymenoptera</taxon>
        <taxon>Apocrita</taxon>
        <taxon>Aculeata</taxon>
        <taxon>Formicoidea</taxon>
        <taxon>Formicidae</taxon>
        <taxon>Ponerinae</taxon>
        <taxon>Ponerini</taxon>
        <taxon>Dinoponera</taxon>
    </lineage>
</organism>
<dbReference type="Pfam" id="PF04408">
    <property type="entry name" value="WHD_HA2"/>
    <property type="match status" value="1"/>
</dbReference>
<dbReference type="GO" id="GO:0005524">
    <property type="term" value="F:ATP binding"/>
    <property type="evidence" value="ECO:0007669"/>
    <property type="project" value="UniProtKB-KW"/>
</dbReference>
<accession>A0A6P3X4F7</accession>
<evidence type="ECO:0000313" key="8">
    <source>
        <dbReference type="RefSeq" id="XP_014473195.1"/>
    </source>
</evidence>
<dbReference type="RefSeq" id="XP_014473195.1">
    <property type="nucleotide sequence ID" value="XM_014617709.1"/>
</dbReference>
<dbReference type="SMART" id="SM00490">
    <property type="entry name" value="HELICc"/>
    <property type="match status" value="1"/>
</dbReference>
<keyword evidence="2" id="KW-0963">Cytoplasm</keyword>
<dbReference type="InterPro" id="IPR001650">
    <property type="entry name" value="Helicase_C-like"/>
</dbReference>
<dbReference type="InterPro" id="IPR007502">
    <property type="entry name" value="Helicase-assoc_dom"/>
</dbReference>
<dbReference type="AlphaFoldDB" id="A0A6P3X4F7"/>
<dbReference type="GO" id="GO:0003723">
    <property type="term" value="F:RNA binding"/>
    <property type="evidence" value="ECO:0007669"/>
    <property type="project" value="TreeGrafter"/>
</dbReference>
<evidence type="ECO:0000259" key="6">
    <source>
        <dbReference type="PROSITE" id="PS51194"/>
    </source>
</evidence>
<keyword evidence="8" id="KW-0347">Helicase</keyword>